<organism evidence="1 3">
    <name type="scientific">Plasmodiophora brassicae</name>
    <name type="common">Clubroot disease agent</name>
    <dbReference type="NCBI Taxonomy" id="37360"/>
    <lineage>
        <taxon>Eukaryota</taxon>
        <taxon>Sar</taxon>
        <taxon>Rhizaria</taxon>
        <taxon>Endomyxa</taxon>
        <taxon>Phytomyxea</taxon>
        <taxon>Plasmodiophorida</taxon>
        <taxon>Plasmodiophoridae</taxon>
        <taxon>Plasmodiophora</taxon>
    </lineage>
</organism>
<dbReference type="InterPro" id="IPR032675">
    <property type="entry name" value="LRR_dom_sf"/>
</dbReference>
<dbReference type="OrthoDB" id="61560at2759"/>
<evidence type="ECO:0000313" key="3">
    <source>
        <dbReference type="Proteomes" id="UP000039324"/>
    </source>
</evidence>
<dbReference type="SUPFAM" id="SSF52047">
    <property type="entry name" value="RNI-like"/>
    <property type="match status" value="1"/>
</dbReference>
<name>A0A0G4IYF4_PLABS</name>
<reference evidence="1 3" key="1">
    <citation type="submission" date="2015-02" db="EMBL/GenBank/DDBJ databases">
        <authorList>
            <person name="Chooi Y.-H."/>
        </authorList>
    </citation>
    <scope>NUCLEOTIDE SEQUENCE [LARGE SCALE GENOMIC DNA]</scope>
    <source>
        <strain evidence="1">E3</strain>
    </source>
</reference>
<evidence type="ECO:0008006" key="5">
    <source>
        <dbReference type="Google" id="ProtNLM"/>
    </source>
</evidence>
<accession>A0A0G4IYF4</accession>
<dbReference type="Proteomes" id="UP000290189">
    <property type="component" value="Unassembled WGS sequence"/>
</dbReference>
<evidence type="ECO:0000313" key="1">
    <source>
        <dbReference type="EMBL" id="CEP00365.1"/>
    </source>
</evidence>
<evidence type="ECO:0000313" key="2">
    <source>
        <dbReference type="EMBL" id="SPQ94125.1"/>
    </source>
</evidence>
<keyword evidence="3" id="KW-1185">Reference proteome</keyword>
<dbReference type="Proteomes" id="UP000039324">
    <property type="component" value="Unassembled WGS sequence"/>
</dbReference>
<protein>
    <recommendedName>
        <fullName evidence="5">F-box domain-containing protein</fullName>
    </recommendedName>
</protein>
<reference evidence="2 4" key="2">
    <citation type="submission" date="2018-03" db="EMBL/GenBank/DDBJ databases">
        <authorList>
            <person name="Fogelqvist J."/>
        </authorList>
    </citation>
    <scope>NUCLEOTIDE SEQUENCE [LARGE SCALE GENOMIC DNA]</scope>
</reference>
<dbReference type="EMBL" id="CDSF01000101">
    <property type="protein sequence ID" value="CEP00365.1"/>
    <property type="molecule type" value="Genomic_DNA"/>
</dbReference>
<proteinExistence type="predicted"/>
<dbReference type="EMBL" id="OVEO01000002">
    <property type="protein sequence ID" value="SPQ94125.1"/>
    <property type="molecule type" value="Genomic_DNA"/>
</dbReference>
<sequence>MAIARCGGRRWRSWRAGAAPPCKLTRCRNVQRIGILWAMPSDLAREVAGYLNDVDAASLGMTCRRLFEAVATMMRWKEADLTCCLCINDIQSIVRVSCRLLTYIDLTFCELITNDNLPMLASCRQLRYVSLISCTNIGGDGFVPVVRHLLNATQLASGGTMDLAGCYRIVGQRDCSLALIDLMAAAKCSIDIGICERCTICIGQLCSGCEEIVCDACCKVQVCEQCSMAWCENCHMVVCCGSCLSTVCDVCDNVAICEMCRVCSCNGLECRPIEACFACFGVHCFYDCIKDDEETGNLAINEFASALSYENTE</sequence>
<dbReference type="AlphaFoldDB" id="A0A0G4IYF4"/>
<evidence type="ECO:0000313" key="4">
    <source>
        <dbReference type="Proteomes" id="UP000290189"/>
    </source>
</evidence>
<gene>
    <name evidence="1" type="ORF">PBRA_001419</name>
    <name evidence="2" type="ORF">PLBR_LOCUS1340</name>
</gene>
<dbReference type="Gene3D" id="3.80.10.10">
    <property type="entry name" value="Ribonuclease Inhibitor"/>
    <property type="match status" value="1"/>
</dbReference>
<geneLocation type="mitochondrion" evidence="2"/>
<keyword evidence="2" id="KW-0496">Mitochondrion</keyword>